<reference evidence="2" key="1">
    <citation type="submission" date="2017-04" db="EMBL/GenBank/DDBJ databases">
        <authorList>
            <person name="Varghese N."/>
            <person name="Submissions S."/>
        </authorList>
    </citation>
    <scope>NUCLEOTIDE SEQUENCE [LARGE SCALE GENOMIC DNA]</scope>
    <source>
        <strain evidence="2">LMG 29540</strain>
    </source>
</reference>
<name>A0A1X7M433_9BURK</name>
<keyword evidence="2" id="KW-1185">Reference proteome</keyword>
<evidence type="ECO:0000313" key="2">
    <source>
        <dbReference type="Proteomes" id="UP000193228"/>
    </source>
</evidence>
<sequence>MKIIEQYESFHDWYLLGIAADVDKQVVELHLMFDNKKDRVRLSFGGATRCWANDFLIQNIMYSIKVLTDFNSDEYRKGLALLDKSYSWGKGKPLKNIAFVQATLGAELLIEFDSLEVEPEPSV</sequence>
<evidence type="ECO:0000313" key="1">
    <source>
        <dbReference type="EMBL" id="SMG60821.1"/>
    </source>
</evidence>
<accession>A0A1X7M433</accession>
<dbReference type="RefSeq" id="WP_085489532.1">
    <property type="nucleotide sequence ID" value="NZ_FXAT01000018.1"/>
</dbReference>
<dbReference type="AlphaFoldDB" id="A0A1X7M433"/>
<dbReference type="Proteomes" id="UP000193228">
    <property type="component" value="Unassembled WGS sequence"/>
</dbReference>
<proteinExistence type="predicted"/>
<dbReference type="EMBL" id="FXAT01000018">
    <property type="protein sequence ID" value="SMG60821.1"/>
    <property type="molecule type" value="Genomic_DNA"/>
</dbReference>
<dbReference type="STRING" id="1515439.SAMN06265784_1187"/>
<organism evidence="1 2">
    <name type="scientific">Paraburkholderia susongensis</name>
    <dbReference type="NCBI Taxonomy" id="1515439"/>
    <lineage>
        <taxon>Bacteria</taxon>
        <taxon>Pseudomonadati</taxon>
        <taxon>Pseudomonadota</taxon>
        <taxon>Betaproteobacteria</taxon>
        <taxon>Burkholderiales</taxon>
        <taxon>Burkholderiaceae</taxon>
        <taxon>Paraburkholderia</taxon>
    </lineage>
</organism>
<protein>
    <submittedName>
        <fullName evidence="1">Uncharacterized protein</fullName>
    </submittedName>
</protein>
<dbReference type="OrthoDB" id="9104104at2"/>
<gene>
    <name evidence="1" type="ORF">SAMN06265784_1187</name>
</gene>